<dbReference type="EMBL" id="FTNE01000049">
    <property type="protein sequence ID" value="SIR53761.1"/>
    <property type="molecule type" value="Genomic_DNA"/>
</dbReference>
<evidence type="ECO:0000256" key="1">
    <source>
        <dbReference type="SAM" id="MobiDB-lite"/>
    </source>
</evidence>
<dbReference type="AlphaFoldDB" id="A0A8G2CP10"/>
<evidence type="ECO:0000313" key="2">
    <source>
        <dbReference type="EMBL" id="SIR53761.1"/>
    </source>
</evidence>
<gene>
    <name evidence="2" type="ORF">SAMN05421828_1496</name>
</gene>
<dbReference type="OrthoDB" id="8478935at2"/>
<evidence type="ECO:0000313" key="3">
    <source>
        <dbReference type="Proteomes" id="UP000186308"/>
    </source>
</evidence>
<comment type="caution">
    <text evidence="2">The sequence shown here is derived from an EMBL/GenBank/DDBJ whole genome shotgun (WGS) entry which is preliminary data.</text>
</comment>
<accession>A0A8G2CP10</accession>
<protein>
    <submittedName>
        <fullName evidence="2">Uncharacterized protein</fullName>
    </submittedName>
</protein>
<sequence length="132" mass="14643">MSACHETSHGHAPSQPSGAEPERYRFFSIKLHRLISYREDGAVYVRDVCSDWVRTRAPADTDAIKAERFERAALAITNLPAWARSITDLPTMTEIERWSTDSVVEATDGEEVEPDGHSSDGAPSWLLALGMI</sequence>
<feature type="region of interest" description="Disordered" evidence="1">
    <location>
        <begin position="1"/>
        <end position="20"/>
    </location>
</feature>
<name>A0A8G2CP10_ACIRU</name>
<dbReference type="Proteomes" id="UP000186308">
    <property type="component" value="Unassembled WGS sequence"/>
</dbReference>
<keyword evidence="3" id="KW-1185">Reference proteome</keyword>
<dbReference type="RefSeq" id="WP_029313332.1">
    <property type="nucleotide sequence ID" value="NZ_FTNE01000049.1"/>
</dbReference>
<proteinExistence type="predicted"/>
<reference evidence="2 3" key="1">
    <citation type="submission" date="2017-01" db="EMBL/GenBank/DDBJ databases">
        <authorList>
            <person name="Varghese N."/>
            <person name="Submissions S."/>
        </authorList>
    </citation>
    <scope>NUCLEOTIDE SEQUENCE [LARGE SCALE GENOMIC DNA]</scope>
    <source>
        <strain evidence="2 3">ATCC 35905</strain>
    </source>
</reference>
<organism evidence="2 3">
    <name type="scientific">Acidiphilium rubrum</name>
    <dbReference type="NCBI Taxonomy" id="526"/>
    <lineage>
        <taxon>Bacteria</taxon>
        <taxon>Pseudomonadati</taxon>
        <taxon>Pseudomonadota</taxon>
        <taxon>Alphaproteobacteria</taxon>
        <taxon>Acetobacterales</taxon>
        <taxon>Acidocellaceae</taxon>
        <taxon>Acidiphilium</taxon>
    </lineage>
</organism>